<reference evidence="2" key="2">
    <citation type="submission" date="2024-04" db="EMBL/GenBank/DDBJ databases">
        <authorList>
            <person name="Chen Y."/>
            <person name="Shah S."/>
            <person name="Dougan E. K."/>
            <person name="Thang M."/>
            <person name="Chan C."/>
        </authorList>
    </citation>
    <scope>NUCLEOTIDE SEQUENCE [LARGE SCALE GENOMIC DNA]</scope>
</reference>
<dbReference type="GO" id="GO:0031267">
    <property type="term" value="F:small GTPase binding"/>
    <property type="evidence" value="ECO:0007669"/>
    <property type="project" value="TreeGrafter"/>
</dbReference>
<dbReference type="PANTHER" id="PTHR24113">
    <property type="entry name" value="RAN GTPASE-ACTIVATING PROTEIN 1"/>
    <property type="match status" value="1"/>
</dbReference>
<dbReference type="Proteomes" id="UP001152797">
    <property type="component" value="Unassembled WGS sequence"/>
</dbReference>
<evidence type="ECO:0000313" key="3">
    <source>
        <dbReference type="EMBL" id="CAL4767298.1"/>
    </source>
</evidence>
<dbReference type="EMBL" id="CAMXCT030000528">
    <property type="protein sequence ID" value="CAL4767298.1"/>
    <property type="molecule type" value="Genomic_DNA"/>
</dbReference>
<proteinExistence type="predicted"/>
<dbReference type="Gene3D" id="3.80.10.10">
    <property type="entry name" value="Ribonuclease Inhibitor"/>
    <property type="match status" value="1"/>
</dbReference>
<dbReference type="AlphaFoldDB" id="A0A9P1FL73"/>
<organism evidence="1">
    <name type="scientific">Cladocopium goreaui</name>
    <dbReference type="NCBI Taxonomy" id="2562237"/>
    <lineage>
        <taxon>Eukaryota</taxon>
        <taxon>Sar</taxon>
        <taxon>Alveolata</taxon>
        <taxon>Dinophyceae</taxon>
        <taxon>Suessiales</taxon>
        <taxon>Symbiodiniaceae</taxon>
        <taxon>Cladocopium</taxon>
    </lineage>
</organism>
<dbReference type="GO" id="GO:0048471">
    <property type="term" value="C:perinuclear region of cytoplasm"/>
    <property type="evidence" value="ECO:0007669"/>
    <property type="project" value="TreeGrafter"/>
</dbReference>
<keyword evidence="4" id="KW-1185">Reference proteome</keyword>
<dbReference type="EMBL" id="CAMXCT020000528">
    <property type="protein sequence ID" value="CAL1133361.1"/>
    <property type="molecule type" value="Genomic_DNA"/>
</dbReference>
<accession>A0A9P1FL73</accession>
<gene>
    <name evidence="1" type="ORF">C1SCF055_LOCUS7901</name>
</gene>
<dbReference type="EMBL" id="CAMXCT010000528">
    <property type="protein sequence ID" value="CAI3979986.1"/>
    <property type="molecule type" value="Genomic_DNA"/>
</dbReference>
<dbReference type="InterPro" id="IPR001611">
    <property type="entry name" value="Leu-rich_rpt"/>
</dbReference>
<evidence type="ECO:0000313" key="2">
    <source>
        <dbReference type="EMBL" id="CAL1133361.1"/>
    </source>
</evidence>
<dbReference type="SMART" id="SM00368">
    <property type="entry name" value="LRR_RI"/>
    <property type="match status" value="3"/>
</dbReference>
<sequence>MGLELERALQLQDEIIEAYKQKAAQLREFAVQMKEGPAAALKAGERRAAFLLELQKPLVARYGFEESAKGVRDAMFAYADIAENNLVMKRNNHMERLLAAGEDIDYYLTVVGQQVIRNLGTKRPAPRSAFPLIPREDFIKSVEGRLLPIPREDMLASDTTEELVAACKRGDSRKAEALLGQTGVVNLGFHGLGVGATTFAKALSPKLEVLELDISGNNIGLEGAQALAASMPKNLKVLKLNLSRNRLTLAGVKAIAESIPRSVEVLGLGFSGMKMGPEGGSVLAQAIPPEVKDLSLDLFGNKLGGDGVESISKALPKSLEKLHLVLQDNDLSRRGFFMFDRQIGDPDYQRYLPNLKPENFTKSGELDITEFKELADGTMIRQVDWQRAI</sequence>
<protein>
    <submittedName>
        <fullName evidence="3">Protein C10</fullName>
    </submittedName>
</protein>
<dbReference type="InterPro" id="IPR032675">
    <property type="entry name" value="LRR_dom_sf"/>
</dbReference>
<evidence type="ECO:0000313" key="4">
    <source>
        <dbReference type="Proteomes" id="UP001152797"/>
    </source>
</evidence>
<dbReference type="OrthoDB" id="440492at2759"/>
<dbReference type="SUPFAM" id="SSF52047">
    <property type="entry name" value="RNI-like"/>
    <property type="match status" value="1"/>
</dbReference>
<dbReference type="GO" id="GO:0006913">
    <property type="term" value="P:nucleocytoplasmic transport"/>
    <property type="evidence" value="ECO:0007669"/>
    <property type="project" value="TreeGrafter"/>
</dbReference>
<comment type="caution">
    <text evidence="1">The sequence shown here is derived from an EMBL/GenBank/DDBJ whole genome shotgun (WGS) entry which is preliminary data.</text>
</comment>
<dbReference type="GO" id="GO:0005634">
    <property type="term" value="C:nucleus"/>
    <property type="evidence" value="ECO:0007669"/>
    <property type="project" value="TreeGrafter"/>
</dbReference>
<reference evidence="1" key="1">
    <citation type="submission" date="2022-10" db="EMBL/GenBank/DDBJ databases">
        <authorList>
            <person name="Chen Y."/>
            <person name="Dougan E. K."/>
            <person name="Chan C."/>
            <person name="Rhodes N."/>
            <person name="Thang M."/>
        </authorList>
    </citation>
    <scope>NUCLEOTIDE SEQUENCE</scope>
</reference>
<evidence type="ECO:0000313" key="1">
    <source>
        <dbReference type="EMBL" id="CAI3979986.1"/>
    </source>
</evidence>
<dbReference type="PANTHER" id="PTHR24113:SF15">
    <property type="entry name" value="NACHT DOMAIN-CONTAINING PROTEIN"/>
    <property type="match status" value="1"/>
</dbReference>
<dbReference type="Pfam" id="PF13516">
    <property type="entry name" value="LRR_6"/>
    <property type="match status" value="3"/>
</dbReference>
<name>A0A9P1FL73_9DINO</name>
<dbReference type="InterPro" id="IPR027038">
    <property type="entry name" value="RanGap"/>
</dbReference>
<dbReference type="GO" id="GO:0005096">
    <property type="term" value="F:GTPase activator activity"/>
    <property type="evidence" value="ECO:0007669"/>
    <property type="project" value="InterPro"/>
</dbReference>
<dbReference type="GO" id="GO:0005829">
    <property type="term" value="C:cytosol"/>
    <property type="evidence" value="ECO:0007669"/>
    <property type="project" value="TreeGrafter"/>
</dbReference>